<dbReference type="AlphaFoldDB" id="A0A3M8DNX5"/>
<dbReference type="CDD" id="cd05013">
    <property type="entry name" value="SIS_RpiR"/>
    <property type="match status" value="1"/>
</dbReference>
<evidence type="ECO:0000259" key="4">
    <source>
        <dbReference type="PROSITE" id="PS51071"/>
    </source>
</evidence>
<evidence type="ECO:0000313" key="6">
    <source>
        <dbReference type="EMBL" id="RNB89724.1"/>
    </source>
</evidence>
<dbReference type="Proteomes" id="UP000271031">
    <property type="component" value="Unassembled WGS sequence"/>
</dbReference>
<dbReference type="SUPFAM" id="SSF53697">
    <property type="entry name" value="SIS domain"/>
    <property type="match status" value="1"/>
</dbReference>
<gene>
    <name evidence="6" type="ORF">EDM56_11140</name>
</gene>
<dbReference type="InterPro" id="IPR047640">
    <property type="entry name" value="RpiR-like"/>
</dbReference>
<evidence type="ECO:0000313" key="7">
    <source>
        <dbReference type="Proteomes" id="UP000271031"/>
    </source>
</evidence>
<keyword evidence="1" id="KW-0805">Transcription regulation</keyword>
<reference evidence="6 7" key="1">
    <citation type="submission" date="2018-10" db="EMBL/GenBank/DDBJ databases">
        <title>Phylogenomics of Brevibacillus.</title>
        <authorList>
            <person name="Dunlap C."/>
        </authorList>
    </citation>
    <scope>NUCLEOTIDE SEQUENCE [LARGE SCALE GENOMIC DNA]</scope>
    <source>
        <strain evidence="6 7">JCM 15716</strain>
    </source>
</reference>
<feature type="domain" description="SIS" evidence="5">
    <location>
        <begin position="125"/>
        <end position="261"/>
    </location>
</feature>
<keyword evidence="2" id="KW-0238">DNA-binding</keyword>
<sequence>MRMEALIREKLSQLSPGQKKVAEFLLMKPEQSAFLTAAQLGREADVSEATVIRLSYALGFNGFPDMQARIQQQVLKKEGLSVLEQETEADSLEKEKSLFASVLDRDVAIVRQLATSINEADIWQAVDWLNEADQVLVAGFRASYGAAHWFSFVLSQCRGHVQLLQGAGDMPEKISTLTDRSVVFILSYPRYSRDAVQTAECAKNQGVRIIAATDRPLSPLGQLADLTFTTEENLTSMFSSNTGLQSLLNLIMVGMTTKNKEHVQARSQTLERLYTTQGIFVE</sequence>
<dbReference type="Gene3D" id="1.10.10.10">
    <property type="entry name" value="Winged helix-like DNA-binding domain superfamily/Winged helix DNA-binding domain"/>
    <property type="match status" value="1"/>
</dbReference>
<dbReference type="PROSITE" id="PS51464">
    <property type="entry name" value="SIS"/>
    <property type="match status" value="1"/>
</dbReference>
<dbReference type="GO" id="GO:1901135">
    <property type="term" value="P:carbohydrate derivative metabolic process"/>
    <property type="evidence" value="ECO:0007669"/>
    <property type="project" value="InterPro"/>
</dbReference>
<protein>
    <submittedName>
        <fullName evidence="6">MurR/RpiR family transcriptional regulator</fullName>
    </submittedName>
</protein>
<dbReference type="InterPro" id="IPR046348">
    <property type="entry name" value="SIS_dom_sf"/>
</dbReference>
<evidence type="ECO:0000256" key="1">
    <source>
        <dbReference type="ARBA" id="ARBA00023015"/>
    </source>
</evidence>
<dbReference type="SUPFAM" id="SSF46689">
    <property type="entry name" value="Homeodomain-like"/>
    <property type="match status" value="1"/>
</dbReference>
<dbReference type="GO" id="GO:0097367">
    <property type="term" value="F:carbohydrate derivative binding"/>
    <property type="evidence" value="ECO:0007669"/>
    <property type="project" value="InterPro"/>
</dbReference>
<dbReference type="InterPro" id="IPR000281">
    <property type="entry name" value="HTH_RpiR"/>
</dbReference>
<comment type="caution">
    <text evidence="6">The sequence shown here is derived from an EMBL/GenBank/DDBJ whole genome shotgun (WGS) entry which is preliminary data.</text>
</comment>
<dbReference type="Gene3D" id="3.40.50.10490">
    <property type="entry name" value="Glucose-6-phosphate isomerase like protein, domain 1"/>
    <property type="match status" value="1"/>
</dbReference>
<name>A0A3M8DNX5_9BACL</name>
<organism evidence="6 7">
    <name type="scientific">Brevibacillus fluminis</name>
    <dbReference type="NCBI Taxonomy" id="511487"/>
    <lineage>
        <taxon>Bacteria</taxon>
        <taxon>Bacillati</taxon>
        <taxon>Bacillota</taxon>
        <taxon>Bacilli</taxon>
        <taxon>Bacillales</taxon>
        <taxon>Paenibacillaceae</taxon>
        <taxon>Brevibacillus</taxon>
    </lineage>
</organism>
<dbReference type="GO" id="GO:0003700">
    <property type="term" value="F:DNA-binding transcription factor activity"/>
    <property type="evidence" value="ECO:0007669"/>
    <property type="project" value="InterPro"/>
</dbReference>
<proteinExistence type="predicted"/>
<dbReference type="InterPro" id="IPR035472">
    <property type="entry name" value="RpiR-like_SIS"/>
</dbReference>
<keyword evidence="3" id="KW-0804">Transcription</keyword>
<dbReference type="Pfam" id="PF01380">
    <property type="entry name" value="SIS"/>
    <property type="match status" value="1"/>
</dbReference>
<feature type="domain" description="HTH rpiR-type" evidence="4">
    <location>
        <begin position="1"/>
        <end position="77"/>
    </location>
</feature>
<dbReference type="GO" id="GO:0003677">
    <property type="term" value="F:DNA binding"/>
    <property type="evidence" value="ECO:0007669"/>
    <property type="project" value="UniProtKB-KW"/>
</dbReference>
<evidence type="ECO:0000256" key="3">
    <source>
        <dbReference type="ARBA" id="ARBA00023163"/>
    </source>
</evidence>
<dbReference type="PANTHER" id="PTHR30514:SF18">
    <property type="entry name" value="RPIR-FAMILY TRANSCRIPTIONAL REGULATOR"/>
    <property type="match status" value="1"/>
</dbReference>
<accession>A0A3M8DNX5</accession>
<evidence type="ECO:0000256" key="2">
    <source>
        <dbReference type="ARBA" id="ARBA00023125"/>
    </source>
</evidence>
<dbReference type="Pfam" id="PF01418">
    <property type="entry name" value="HTH_6"/>
    <property type="match status" value="1"/>
</dbReference>
<keyword evidence="7" id="KW-1185">Reference proteome</keyword>
<dbReference type="EMBL" id="RHHQ01000008">
    <property type="protein sequence ID" value="RNB89724.1"/>
    <property type="molecule type" value="Genomic_DNA"/>
</dbReference>
<dbReference type="PANTHER" id="PTHR30514">
    <property type="entry name" value="GLUCOKINASE"/>
    <property type="match status" value="1"/>
</dbReference>
<dbReference type="PROSITE" id="PS51071">
    <property type="entry name" value="HTH_RPIR"/>
    <property type="match status" value="1"/>
</dbReference>
<dbReference type="InterPro" id="IPR001347">
    <property type="entry name" value="SIS_dom"/>
</dbReference>
<dbReference type="InterPro" id="IPR036388">
    <property type="entry name" value="WH-like_DNA-bd_sf"/>
</dbReference>
<dbReference type="InterPro" id="IPR009057">
    <property type="entry name" value="Homeodomain-like_sf"/>
</dbReference>
<dbReference type="OrthoDB" id="2930at2"/>
<evidence type="ECO:0000259" key="5">
    <source>
        <dbReference type="PROSITE" id="PS51464"/>
    </source>
</evidence>